<name>A0A2M9ZP02_9LEPT</name>
<reference evidence="3 4" key="1">
    <citation type="submission" date="2017-07" db="EMBL/GenBank/DDBJ databases">
        <title>Leptospira spp. isolated from tropical soils.</title>
        <authorList>
            <person name="Thibeaux R."/>
            <person name="Iraola G."/>
            <person name="Ferres I."/>
            <person name="Bierque E."/>
            <person name="Girault D."/>
            <person name="Soupe-Gilbert M.-E."/>
            <person name="Picardeau M."/>
            <person name="Goarant C."/>
        </authorList>
    </citation>
    <scope>NUCLEOTIDE SEQUENCE [LARGE SCALE GENOMIC DNA]</scope>
    <source>
        <strain evidence="2 4">FH1-B-B1</strain>
        <strain evidence="1 3">FH1-B-C1</strain>
    </source>
</reference>
<sequence length="178" mass="19458">MAKKITILVLAVLGISILVLLGLASTKPDTFHVQRTASIKAPAEKIFPLINDLHAMQTWSPFERDPAMKRTYSGPAAGKGSVYSWDGNEEVGMGRLEITEATPSSKIALKLDFLKPFEAHNFVEFTLEPKGDATNVTWAVHGPVPFVFKIFHVVCDPDTMMGADFEAGLASLKKQAEK</sequence>
<comment type="caution">
    <text evidence="2">The sequence shown here is derived from an EMBL/GenBank/DDBJ whole genome shotgun (WGS) entry which is preliminary data.</text>
</comment>
<evidence type="ECO:0000313" key="3">
    <source>
        <dbReference type="Proteomes" id="UP000231962"/>
    </source>
</evidence>
<accession>A0A2M9ZP02</accession>
<dbReference type="Pfam" id="PF10604">
    <property type="entry name" value="Polyketide_cyc2"/>
    <property type="match status" value="1"/>
</dbReference>
<protein>
    <submittedName>
        <fullName evidence="2">Polyketide cyclase</fullName>
    </submittedName>
</protein>
<dbReference type="SUPFAM" id="SSF55961">
    <property type="entry name" value="Bet v1-like"/>
    <property type="match status" value="1"/>
</dbReference>
<dbReference type="InterPro" id="IPR019587">
    <property type="entry name" value="Polyketide_cyclase/dehydratase"/>
</dbReference>
<gene>
    <name evidence="1" type="ORF">CH360_03405</name>
    <name evidence="2" type="ORF">CH373_06545</name>
</gene>
<dbReference type="Proteomes" id="UP000231990">
    <property type="component" value="Unassembled WGS sequence"/>
</dbReference>
<evidence type="ECO:0000313" key="4">
    <source>
        <dbReference type="Proteomes" id="UP000231990"/>
    </source>
</evidence>
<keyword evidence="3" id="KW-1185">Reference proteome</keyword>
<dbReference type="OrthoDB" id="9807923at2"/>
<proteinExistence type="predicted"/>
<dbReference type="Proteomes" id="UP000231962">
    <property type="component" value="Unassembled WGS sequence"/>
</dbReference>
<dbReference type="InterPro" id="IPR023393">
    <property type="entry name" value="START-like_dom_sf"/>
</dbReference>
<evidence type="ECO:0000313" key="2">
    <source>
        <dbReference type="EMBL" id="PJZ73812.1"/>
    </source>
</evidence>
<evidence type="ECO:0000313" key="1">
    <source>
        <dbReference type="EMBL" id="PJZ70600.1"/>
    </source>
</evidence>
<dbReference type="EMBL" id="NPDZ01000003">
    <property type="protein sequence ID" value="PJZ73812.1"/>
    <property type="molecule type" value="Genomic_DNA"/>
</dbReference>
<dbReference type="AlphaFoldDB" id="A0A2M9ZP02"/>
<dbReference type="EMBL" id="NPDY01000002">
    <property type="protein sequence ID" value="PJZ70600.1"/>
    <property type="molecule type" value="Genomic_DNA"/>
</dbReference>
<organism evidence="2 4">
    <name type="scientific">Leptospira perolatii</name>
    <dbReference type="NCBI Taxonomy" id="2023191"/>
    <lineage>
        <taxon>Bacteria</taxon>
        <taxon>Pseudomonadati</taxon>
        <taxon>Spirochaetota</taxon>
        <taxon>Spirochaetia</taxon>
        <taxon>Leptospirales</taxon>
        <taxon>Leptospiraceae</taxon>
        <taxon>Leptospira</taxon>
    </lineage>
</organism>
<dbReference type="RefSeq" id="WP_100712608.1">
    <property type="nucleotide sequence ID" value="NZ_NPDY01000002.1"/>
</dbReference>
<dbReference type="Gene3D" id="3.30.530.20">
    <property type="match status" value="1"/>
</dbReference>
<dbReference type="CDD" id="cd07818">
    <property type="entry name" value="SRPBCC_1"/>
    <property type="match status" value="1"/>
</dbReference>